<reference evidence="7 8" key="1">
    <citation type="journal article" date="2018" name="Mol. Biol. Evol.">
        <title>Broad Genomic Sampling Reveals a Smut Pathogenic Ancestry of the Fungal Clade Ustilaginomycotina.</title>
        <authorList>
            <person name="Kijpornyongpan T."/>
            <person name="Mondo S.J."/>
            <person name="Barry K."/>
            <person name="Sandor L."/>
            <person name="Lee J."/>
            <person name="Lipzen A."/>
            <person name="Pangilinan J."/>
            <person name="LaButti K."/>
            <person name="Hainaut M."/>
            <person name="Henrissat B."/>
            <person name="Grigoriev I.V."/>
            <person name="Spatafora J.W."/>
            <person name="Aime M.C."/>
        </authorList>
    </citation>
    <scope>NUCLEOTIDE SEQUENCE [LARGE SCALE GENOMIC DNA]</scope>
    <source>
        <strain evidence="7 8">MCA 5214</strain>
    </source>
</reference>
<keyword evidence="8" id="KW-1185">Reference proteome</keyword>
<name>A0A316UXW4_9BASI</name>
<dbReference type="Pfam" id="PF11754">
    <property type="entry name" value="Velvet"/>
    <property type="match status" value="2"/>
</dbReference>
<feature type="non-terminal residue" evidence="7">
    <location>
        <position position="1"/>
    </location>
</feature>
<dbReference type="AlphaFoldDB" id="A0A316UXW4"/>
<feature type="region of interest" description="Disordered" evidence="5">
    <location>
        <begin position="43"/>
        <end position="73"/>
    </location>
</feature>
<dbReference type="PANTHER" id="PTHR33572">
    <property type="entry name" value="SPORE DEVELOPMENT REGULATOR VOSA"/>
    <property type="match status" value="1"/>
</dbReference>
<evidence type="ECO:0000256" key="5">
    <source>
        <dbReference type="SAM" id="MobiDB-lite"/>
    </source>
</evidence>
<feature type="domain" description="Velvet" evidence="6">
    <location>
        <begin position="1"/>
        <end position="170"/>
    </location>
</feature>
<keyword evidence="3" id="KW-0804">Transcription</keyword>
<dbReference type="EMBL" id="KZ819664">
    <property type="protein sequence ID" value="PWN28743.1"/>
    <property type="molecule type" value="Genomic_DNA"/>
</dbReference>
<evidence type="ECO:0000313" key="8">
    <source>
        <dbReference type="Proteomes" id="UP000245884"/>
    </source>
</evidence>
<dbReference type="PANTHER" id="PTHR33572:SF3">
    <property type="entry name" value="VELVET COMPLEX SUBUNIT B"/>
    <property type="match status" value="1"/>
</dbReference>
<dbReference type="STRING" id="1569628.A0A316UXW4"/>
<evidence type="ECO:0000313" key="7">
    <source>
        <dbReference type="EMBL" id="PWN28743.1"/>
    </source>
</evidence>
<dbReference type="GeneID" id="37026144"/>
<evidence type="ECO:0000259" key="6">
    <source>
        <dbReference type="PROSITE" id="PS51821"/>
    </source>
</evidence>
<evidence type="ECO:0000256" key="4">
    <source>
        <dbReference type="ARBA" id="ARBA00023242"/>
    </source>
</evidence>
<sequence length="213" mass="22478">RRYELVIRQQPQRGRQCALGSRERRPIDPPPICQLVIYRPDGTSASDPAGSSPSFSAPVAPTPTPTTRRLEGKTYSSGHLVKDLDGQTMACFFVFPDLSIKDEGMFALRFNLIRGLVPSSSSSPSLAGGIVTSVTSVIFENYSPRRFPGSLESTPLTRTLAGQGVLAPIRNYTTAAAASAPTSASASGAGAVSATTSASSSRRESLASLDKEK</sequence>
<evidence type="ECO:0000256" key="2">
    <source>
        <dbReference type="ARBA" id="ARBA00023015"/>
    </source>
</evidence>
<dbReference type="PROSITE" id="PS51821">
    <property type="entry name" value="VELVET"/>
    <property type="match status" value="1"/>
</dbReference>
<dbReference type="InterPro" id="IPR021740">
    <property type="entry name" value="Velvet"/>
</dbReference>
<feature type="compositionally biased region" description="Basic and acidic residues" evidence="5">
    <location>
        <begin position="201"/>
        <end position="213"/>
    </location>
</feature>
<dbReference type="GO" id="GO:0005634">
    <property type="term" value="C:nucleus"/>
    <property type="evidence" value="ECO:0007669"/>
    <property type="project" value="UniProtKB-SubCell"/>
</dbReference>
<feature type="region of interest" description="Disordered" evidence="5">
    <location>
        <begin position="180"/>
        <end position="213"/>
    </location>
</feature>
<dbReference type="Proteomes" id="UP000245884">
    <property type="component" value="Unassembled WGS sequence"/>
</dbReference>
<dbReference type="RefSeq" id="XP_025363355.1">
    <property type="nucleotide sequence ID" value="XM_025504321.1"/>
</dbReference>
<evidence type="ECO:0000256" key="1">
    <source>
        <dbReference type="ARBA" id="ARBA00004123"/>
    </source>
</evidence>
<keyword evidence="2" id="KW-0805">Transcription regulation</keyword>
<keyword evidence="4" id="KW-0539">Nucleus</keyword>
<comment type="subcellular location">
    <subcellularLocation>
        <location evidence="1">Nucleus</location>
    </subcellularLocation>
</comment>
<evidence type="ECO:0000256" key="3">
    <source>
        <dbReference type="ARBA" id="ARBA00023163"/>
    </source>
</evidence>
<dbReference type="Gene3D" id="2.60.40.3960">
    <property type="entry name" value="Velvet domain"/>
    <property type="match status" value="1"/>
</dbReference>
<gene>
    <name evidence="7" type="ORF">BDZ90DRAFT_217498</name>
</gene>
<dbReference type="InterPro" id="IPR037525">
    <property type="entry name" value="Velvet_dom"/>
</dbReference>
<organism evidence="7 8">
    <name type="scientific">Jaminaea rosea</name>
    <dbReference type="NCBI Taxonomy" id="1569628"/>
    <lineage>
        <taxon>Eukaryota</taxon>
        <taxon>Fungi</taxon>
        <taxon>Dikarya</taxon>
        <taxon>Basidiomycota</taxon>
        <taxon>Ustilaginomycotina</taxon>
        <taxon>Exobasidiomycetes</taxon>
        <taxon>Microstromatales</taxon>
        <taxon>Microstromatales incertae sedis</taxon>
        <taxon>Jaminaea</taxon>
    </lineage>
</organism>
<accession>A0A316UXW4</accession>
<proteinExistence type="predicted"/>
<dbReference type="InterPro" id="IPR038491">
    <property type="entry name" value="Velvet_dom_sf"/>
</dbReference>
<feature type="compositionally biased region" description="Low complexity" evidence="5">
    <location>
        <begin position="43"/>
        <end position="59"/>
    </location>
</feature>
<dbReference type="OrthoDB" id="1746739at2759"/>
<protein>
    <recommendedName>
        <fullName evidence="6">Velvet domain-containing protein</fullName>
    </recommendedName>
</protein>
<feature type="compositionally biased region" description="Low complexity" evidence="5">
    <location>
        <begin position="180"/>
        <end position="200"/>
    </location>
</feature>